<dbReference type="AlphaFoldDB" id="A0A1D1VP72"/>
<keyword evidence="8 9" id="KW-0472">Membrane</keyword>
<dbReference type="PANTHER" id="PTHR12263">
    <property type="entry name" value="VACUOLAR ATP SYNTHASE SUBUNIT H"/>
    <property type="match status" value="1"/>
</dbReference>
<evidence type="ECO:0000256" key="2">
    <source>
        <dbReference type="ARBA" id="ARBA00008328"/>
    </source>
</evidence>
<comment type="subcellular location">
    <subcellularLocation>
        <location evidence="1">Endomembrane system</location>
        <topology evidence="1">Multi-pass membrane protein</topology>
    </subcellularLocation>
</comment>
<keyword evidence="11" id="KW-1185">Reference proteome</keyword>
<protein>
    <recommendedName>
        <fullName evidence="12">V-type proton ATPase subunit</fullName>
    </recommendedName>
</protein>
<name>A0A1D1VP72_RAMVA</name>
<dbReference type="EMBL" id="BDGG01000006">
    <property type="protein sequence ID" value="GAV00329.1"/>
    <property type="molecule type" value="Genomic_DNA"/>
</dbReference>
<keyword evidence="7" id="KW-0406">Ion transport</keyword>
<evidence type="ECO:0000256" key="9">
    <source>
        <dbReference type="SAM" id="Phobius"/>
    </source>
</evidence>
<feature type="transmembrane region" description="Helical" evidence="9">
    <location>
        <begin position="6"/>
        <end position="24"/>
    </location>
</feature>
<gene>
    <name evidence="10" type="primary">RvY_11196-1</name>
    <name evidence="10" type="synonym">RvY_11196.1</name>
    <name evidence="10" type="ORF">RvY_11196</name>
</gene>
<keyword evidence="3" id="KW-0813">Transport</keyword>
<comment type="caution">
    <text evidence="10">The sequence shown here is derived from an EMBL/GenBank/DDBJ whole genome shotgun (WGS) entry which is preliminary data.</text>
</comment>
<evidence type="ECO:0000256" key="4">
    <source>
        <dbReference type="ARBA" id="ARBA00022692"/>
    </source>
</evidence>
<dbReference type="PANTHER" id="PTHR12263:SF0">
    <property type="entry name" value="V-TYPE PROTON ATPASE SUBUNIT"/>
    <property type="match status" value="1"/>
</dbReference>
<evidence type="ECO:0000313" key="11">
    <source>
        <dbReference type="Proteomes" id="UP000186922"/>
    </source>
</evidence>
<keyword evidence="5" id="KW-0375">Hydrogen ion transport</keyword>
<dbReference type="OrthoDB" id="1508846at2759"/>
<dbReference type="Proteomes" id="UP000186922">
    <property type="component" value="Unassembled WGS sequence"/>
</dbReference>
<dbReference type="STRING" id="947166.A0A1D1VP72"/>
<evidence type="ECO:0000313" key="10">
    <source>
        <dbReference type="EMBL" id="GAV00329.1"/>
    </source>
</evidence>
<organism evidence="10 11">
    <name type="scientific">Ramazzottius varieornatus</name>
    <name type="common">Water bear</name>
    <name type="synonym">Tardigrade</name>
    <dbReference type="NCBI Taxonomy" id="947166"/>
    <lineage>
        <taxon>Eukaryota</taxon>
        <taxon>Metazoa</taxon>
        <taxon>Ecdysozoa</taxon>
        <taxon>Tardigrada</taxon>
        <taxon>Eutardigrada</taxon>
        <taxon>Parachela</taxon>
        <taxon>Hypsibioidea</taxon>
        <taxon>Ramazzottiidae</taxon>
        <taxon>Ramazzottius</taxon>
    </lineage>
</organism>
<evidence type="ECO:0000256" key="1">
    <source>
        <dbReference type="ARBA" id="ARBA00004127"/>
    </source>
</evidence>
<proteinExistence type="inferred from homology"/>
<dbReference type="GO" id="GO:0012505">
    <property type="term" value="C:endomembrane system"/>
    <property type="evidence" value="ECO:0007669"/>
    <property type="project" value="UniProtKB-SubCell"/>
</dbReference>
<dbReference type="GO" id="GO:0033179">
    <property type="term" value="C:proton-transporting V-type ATPase, V0 domain"/>
    <property type="evidence" value="ECO:0007669"/>
    <property type="project" value="InterPro"/>
</dbReference>
<evidence type="ECO:0000256" key="3">
    <source>
        <dbReference type="ARBA" id="ARBA00022448"/>
    </source>
</evidence>
<evidence type="ECO:0000256" key="8">
    <source>
        <dbReference type="ARBA" id="ARBA00023136"/>
    </source>
</evidence>
<dbReference type="InterPro" id="IPR008389">
    <property type="entry name" value="ATPase_V0-cplx_e1/e2_su"/>
</dbReference>
<comment type="similarity">
    <text evidence="2">Belongs to the V-ATPase e1/e2 subunit family.</text>
</comment>
<accession>A0A1D1VP72</accession>
<keyword evidence="4 9" id="KW-0812">Transmembrane</keyword>
<evidence type="ECO:0000256" key="7">
    <source>
        <dbReference type="ARBA" id="ARBA00023065"/>
    </source>
</evidence>
<evidence type="ECO:0000256" key="5">
    <source>
        <dbReference type="ARBA" id="ARBA00022781"/>
    </source>
</evidence>
<evidence type="ECO:0008006" key="12">
    <source>
        <dbReference type="Google" id="ProtNLM"/>
    </source>
</evidence>
<dbReference type="GO" id="GO:0046961">
    <property type="term" value="F:proton-transporting ATPase activity, rotational mechanism"/>
    <property type="evidence" value="ECO:0007669"/>
    <property type="project" value="InterPro"/>
</dbReference>
<feature type="transmembrane region" description="Helical" evidence="9">
    <location>
        <begin position="36"/>
        <end position="54"/>
    </location>
</feature>
<evidence type="ECO:0000256" key="6">
    <source>
        <dbReference type="ARBA" id="ARBA00022989"/>
    </source>
</evidence>
<reference evidence="10 11" key="1">
    <citation type="journal article" date="2016" name="Nat. Commun.">
        <title>Extremotolerant tardigrade genome and improved radiotolerance of human cultured cells by tardigrade-unique protein.</title>
        <authorList>
            <person name="Hashimoto T."/>
            <person name="Horikawa D.D."/>
            <person name="Saito Y."/>
            <person name="Kuwahara H."/>
            <person name="Kozuka-Hata H."/>
            <person name="Shin-I T."/>
            <person name="Minakuchi Y."/>
            <person name="Ohishi K."/>
            <person name="Motoyama A."/>
            <person name="Aizu T."/>
            <person name="Enomoto A."/>
            <person name="Kondo K."/>
            <person name="Tanaka S."/>
            <person name="Hara Y."/>
            <person name="Koshikawa S."/>
            <person name="Sagara H."/>
            <person name="Miura T."/>
            <person name="Yokobori S."/>
            <person name="Miyagawa K."/>
            <person name="Suzuki Y."/>
            <person name="Kubo T."/>
            <person name="Oyama M."/>
            <person name="Kohara Y."/>
            <person name="Fujiyama A."/>
            <person name="Arakawa K."/>
            <person name="Katayama T."/>
            <person name="Toyoda A."/>
            <person name="Kunieda T."/>
        </authorList>
    </citation>
    <scope>NUCLEOTIDE SEQUENCE [LARGE SCALE GENOMIC DNA]</scope>
    <source>
        <strain evidence="10 11">YOKOZUNA-1</strain>
    </source>
</reference>
<keyword evidence="6 9" id="KW-1133">Transmembrane helix</keyword>
<sequence>MGALAVVLITFFWLAVGVVGPFVLPKRIHDRGLIRVMLVLTAVCCYMFWLVGYMCQLHPLWGPRFNPKVLVAMRREWE</sequence>
<dbReference type="Pfam" id="PF05493">
    <property type="entry name" value="ATP_synt_H"/>
    <property type="match status" value="1"/>
</dbReference>